<evidence type="ECO:0000313" key="7">
    <source>
        <dbReference type="EMBL" id="KJX93070.1"/>
    </source>
</evidence>
<reference evidence="7 8" key="1">
    <citation type="submission" date="2015-03" db="EMBL/GenBank/DDBJ databases">
        <title>RNA-seq based gene annotation and comparative genomics of four Zymoseptoria species reveal species-specific pathogenicity related genes and transposable element activity.</title>
        <authorList>
            <person name="Grandaubert J."/>
            <person name="Bhattacharyya A."/>
            <person name="Stukenbrock E.H."/>
        </authorList>
    </citation>
    <scope>NUCLEOTIDE SEQUENCE [LARGE SCALE GENOMIC DNA]</scope>
    <source>
        <strain evidence="7 8">Zb18110</strain>
    </source>
</reference>
<evidence type="ECO:0000256" key="5">
    <source>
        <dbReference type="ARBA" id="ARBA00022833"/>
    </source>
</evidence>
<keyword evidence="5" id="KW-0862">Zinc</keyword>
<organism evidence="7 8">
    <name type="scientific">Zymoseptoria brevis</name>
    <dbReference type="NCBI Taxonomy" id="1047168"/>
    <lineage>
        <taxon>Eukaryota</taxon>
        <taxon>Fungi</taxon>
        <taxon>Dikarya</taxon>
        <taxon>Ascomycota</taxon>
        <taxon>Pezizomycotina</taxon>
        <taxon>Dothideomycetes</taxon>
        <taxon>Dothideomycetidae</taxon>
        <taxon>Mycosphaerellales</taxon>
        <taxon>Mycosphaerellaceae</taxon>
        <taxon>Zymoseptoria</taxon>
    </lineage>
</organism>
<evidence type="ECO:0000256" key="1">
    <source>
        <dbReference type="ARBA" id="ARBA00001947"/>
    </source>
</evidence>
<dbReference type="CDD" id="cd07730">
    <property type="entry name" value="metallo-hydrolase-like_MBL-fold"/>
    <property type="match status" value="1"/>
</dbReference>
<name>A0A0F4GA42_9PEZI</name>
<dbReference type="GO" id="GO:0046872">
    <property type="term" value="F:metal ion binding"/>
    <property type="evidence" value="ECO:0007669"/>
    <property type="project" value="UniProtKB-KW"/>
</dbReference>
<dbReference type="PANTHER" id="PTHR42978">
    <property type="entry name" value="QUORUM-QUENCHING LACTONASE YTNP-RELATED-RELATED"/>
    <property type="match status" value="1"/>
</dbReference>
<sequence>MTSPRPPPRENQVYVTVSPLAGGYITLADHFFVSPSTTNAARTVPSLTFLVTHPGTNKFPSSDASRPFHLMFDLGLRRSKDRYPPALQAHLKIREPHHLEPGVAAQLAAGGLDPDDVDMVILSHVHYDHHGDPEDFSNAQFRVGNGALDVLEHGLGAGGSHQHFVPGTLPSDRTEELSDPAAGGEWKAMGPFPATLDLFDDGSVYVVDMPGHLPGHLNLLCRMEGQRWVMLCGDAFHDRRLLTGEKEIGTWEGEGGRMLCIHYDEEAARRSIERLREWDRVTGVGCELVAAHEDEWWERNREREFPGVL</sequence>
<dbReference type="InterPro" id="IPR051013">
    <property type="entry name" value="MBL_superfamily_lactonases"/>
</dbReference>
<keyword evidence="8" id="KW-1185">Reference proteome</keyword>
<accession>A0A0F4GA42</accession>
<dbReference type="InterPro" id="IPR036866">
    <property type="entry name" value="RibonucZ/Hydroxyglut_hydro"/>
</dbReference>
<evidence type="ECO:0000256" key="2">
    <source>
        <dbReference type="ARBA" id="ARBA00007749"/>
    </source>
</evidence>
<dbReference type="Gene3D" id="3.60.15.10">
    <property type="entry name" value="Ribonuclease Z/Hydroxyacylglutathione hydrolase-like"/>
    <property type="match status" value="1"/>
</dbReference>
<dbReference type="EMBL" id="LAFY01004381">
    <property type="protein sequence ID" value="KJX93070.1"/>
    <property type="molecule type" value="Genomic_DNA"/>
</dbReference>
<keyword evidence="4 7" id="KW-0378">Hydrolase</keyword>
<feature type="domain" description="Metallo-beta-lactamase" evidence="6">
    <location>
        <begin position="100"/>
        <end position="254"/>
    </location>
</feature>
<dbReference type="SUPFAM" id="SSF56281">
    <property type="entry name" value="Metallo-hydrolase/oxidoreductase"/>
    <property type="match status" value="1"/>
</dbReference>
<dbReference type="InterPro" id="IPR001279">
    <property type="entry name" value="Metallo-B-lactamas"/>
</dbReference>
<dbReference type="Pfam" id="PF00753">
    <property type="entry name" value="Lactamase_B"/>
    <property type="match status" value="1"/>
</dbReference>
<evidence type="ECO:0000256" key="4">
    <source>
        <dbReference type="ARBA" id="ARBA00022801"/>
    </source>
</evidence>
<keyword evidence="3" id="KW-0479">Metal-binding</keyword>
<dbReference type="Proteomes" id="UP000033647">
    <property type="component" value="Unassembled WGS sequence"/>
</dbReference>
<dbReference type="AlphaFoldDB" id="A0A0F4GA42"/>
<evidence type="ECO:0000259" key="6">
    <source>
        <dbReference type="Pfam" id="PF00753"/>
    </source>
</evidence>
<dbReference type="PANTHER" id="PTHR42978:SF2">
    <property type="entry name" value="102 KBASES UNSTABLE REGION: FROM 1 TO 119443"/>
    <property type="match status" value="1"/>
</dbReference>
<dbReference type="GO" id="GO:0016787">
    <property type="term" value="F:hydrolase activity"/>
    <property type="evidence" value="ECO:0007669"/>
    <property type="project" value="UniProtKB-KW"/>
</dbReference>
<gene>
    <name evidence="7" type="ORF">TI39_contig4422g00003</name>
</gene>
<evidence type="ECO:0000313" key="8">
    <source>
        <dbReference type="Proteomes" id="UP000033647"/>
    </source>
</evidence>
<evidence type="ECO:0000256" key="3">
    <source>
        <dbReference type="ARBA" id="ARBA00022723"/>
    </source>
</evidence>
<proteinExistence type="inferred from homology"/>
<comment type="caution">
    <text evidence="7">The sequence shown here is derived from an EMBL/GenBank/DDBJ whole genome shotgun (WGS) entry which is preliminary data.</text>
</comment>
<dbReference type="OrthoDB" id="10250730at2759"/>
<comment type="similarity">
    <text evidence="2">Belongs to the metallo-beta-lactamase superfamily.</text>
</comment>
<protein>
    <submittedName>
        <fullName evidence="7">Metallo-hydrolase/oxidoreductase like protein</fullName>
    </submittedName>
</protein>
<comment type="cofactor">
    <cofactor evidence="1">
        <name>Zn(2+)</name>
        <dbReference type="ChEBI" id="CHEBI:29105"/>
    </cofactor>
</comment>
<dbReference type="STRING" id="1047168.A0A0F4GA42"/>